<feature type="domain" description="GSCFA" evidence="2">
    <location>
        <begin position="43"/>
        <end position="312"/>
    </location>
</feature>
<evidence type="ECO:0000313" key="4">
    <source>
        <dbReference type="Proteomes" id="UP000230709"/>
    </source>
</evidence>
<accession>A0A2D2CY40</accession>
<evidence type="ECO:0000259" key="2">
    <source>
        <dbReference type="Pfam" id="PF08885"/>
    </source>
</evidence>
<sequence>MSHPYNRLPRDGDAFWQPAVGGRNPLEIDGLRPADWSLSLDDKIATAGSCFAQHIGKSLQSIGYHWMDSEPAPQGLPDAVARKFGYGVFSFRTGNVYTAALLRQWTEWALGLRPQSREAWESKGRVYDPFRPAIEPDGFCSAEEMFAARDATLAAIRRTLETATLFVFTFGLTEGWVNGETKVVYPMCPGTLAGSFDDELHRFCNYRYNSIYDDMLAVMTAARAINPNLRFLLTVSPVPLTATASGQHVLTATTYSKSVLRAVAGDLASDLDYVDYFPSYEIITAPVFRGMFYKPNNREVSPKGVEFVMSHFFGSSKPSAAATTSSPQRDKPAGDAPDEQDVQCEEALLEAFGSK</sequence>
<reference evidence="4" key="1">
    <citation type="submission" date="2017-10" db="EMBL/GenBank/DDBJ databases">
        <title>Completed PacBio SMRT sequence of Methylosinus trichosporium OB3b reveals presence of a third large plasmid.</title>
        <authorList>
            <person name="Charles T.C."/>
            <person name="Lynch M.D.J."/>
            <person name="Heil J.R."/>
            <person name="Cheng J."/>
        </authorList>
    </citation>
    <scope>NUCLEOTIDE SEQUENCE [LARGE SCALE GENOMIC DNA]</scope>
    <source>
        <strain evidence="4">OB3b</strain>
    </source>
</reference>
<dbReference type="Proteomes" id="UP000230709">
    <property type="component" value="Chromosome"/>
</dbReference>
<gene>
    <name evidence="3" type="ORF">CQW49_07005</name>
</gene>
<dbReference type="KEGG" id="mtw:CQW49_07005"/>
<proteinExistence type="predicted"/>
<name>A0A2D2CY40_METT3</name>
<keyword evidence="4" id="KW-1185">Reference proteome</keyword>
<dbReference type="RefSeq" id="WP_003611987.1">
    <property type="nucleotide sequence ID" value="NZ_ADVE02000001.1"/>
</dbReference>
<dbReference type="STRING" id="595536.GCA_000178815_03756"/>
<protein>
    <submittedName>
        <fullName evidence="3">GSCFA family protein</fullName>
    </submittedName>
</protein>
<dbReference type="InterPro" id="IPR014982">
    <property type="entry name" value="GSCFA"/>
</dbReference>
<evidence type="ECO:0000313" key="3">
    <source>
        <dbReference type="EMBL" id="ATQ67663.1"/>
    </source>
</evidence>
<dbReference type="Pfam" id="PF08885">
    <property type="entry name" value="GSCFA"/>
    <property type="match status" value="1"/>
</dbReference>
<dbReference type="AlphaFoldDB" id="A0A2D2CY40"/>
<organism evidence="3 4">
    <name type="scientific">Methylosinus trichosporium (strain ATCC 35070 / NCIMB 11131 / UNIQEM 75 / OB3b)</name>
    <dbReference type="NCBI Taxonomy" id="595536"/>
    <lineage>
        <taxon>Bacteria</taxon>
        <taxon>Pseudomonadati</taxon>
        <taxon>Pseudomonadota</taxon>
        <taxon>Alphaproteobacteria</taxon>
        <taxon>Hyphomicrobiales</taxon>
        <taxon>Methylocystaceae</taxon>
        <taxon>Methylosinus</taxon>
    </lineage>
</organism>
<dbReference type="EMBL" id="CP023737">
    <property type="protein sequence ID" value="ATQ67663.1"/>
    <property type="molecule type" value="Genomic_DNA"/>
</dbReference>
<evidence type="ECO:0000256" key="1">
    <source>
        <dbReference type="SAM" id="MobiDB-lite"/>
    </source>
</evidence>
<feature type="region of interest" description="Disordered" evidence="1">
    <location>
        <begin position="316"/>
        <end position="340"/>
    </location>
</feature>
<feature type="compositionally biased region" description="Low complexity" evidence="1">
    <location>
        <begin position="316"/>
        <end position="327"/>
    </location>
</feature>